<organism evidence="2 3">
    <name type="scientific">Ancylostoma ceylanicum</name>
    <dbReference type="NCBI Taxonomy" id="53326"/>
    <lineage>
        <taxon>Eukaryota</taxon>
        <taxon>Metazoa</taxon>
        <taxon>Ecdysozoa</taxon>
        <taxon>Nematoda</taxon>
        <taxon>Chromadorea</taxon>
        <taxon>Rhabditida</taxon>
        <taxon>Rhabditina</taxon>
        <taxon>Rhabditomorpha</taxon>
        <taxon>Strongyloidea</taxon>
        <taxon>Ancylostomatidae</taxon>
        <taxon>Ancylostomatinae</taxon>
        <taxon>Ancylostoma</taxon>
    </lineage>
</organism>
<gene>
    <name evidence="2" type="primary">Acey_s0013.g2113</name>
    <name evidence="2" type="ORF">Y032_0013g2113</name>
</gene>
<proteinExistence type="predicted"/>
<feature type="transmembrane region" description="Helical" evidence="1">
    <location>
        <begin position="39"/>
        <end position="63"/>
    </location>
</feature>
<evidence type="ECO:0000313" key="3">
    <source>
        <dbReference type="Proteomes" id="UP000024635"/>
    </source>
</evidence>
<protein>
    <submittedName>
        <fullName evidence="2">Uncharacterized protein</fullName>
    </submittedName>
</protein>
<dbReference type="STRING" id="53326.A0A016VCM3"/>
<dbReference type="AlphaFoldDB" id="A0A016VCM3"/>
<name>A0A016VCM3_9BILA</name>
<reference evidence="3" key="1">
    <citation type="journal article" date="2015" name="Nat. Genet.">
        <title>The genome and transcriptome of the zoonotic hookworm Ancylostoma ceylanicum identify infection-specific gene families.</title>
        <authorList>
            <person name="Schwarz E.M."/>
            <person name="Hu Y."/>
            <person name="Antoshechkin I."/>
            <person name="Miller M.M."/>
            <person name="Sternberg P.W."/>
            <person name="Aroian R.V."/>
        </authorList>
    </citation>
    <scope>NUCLEOTIDE SEQUENCE</scope>
    <source>
        <strain evidence="3">HY135</strain>
    </source>
</reference>
<keyword evidence="1" id="KW-0812">Transmembrane</keyword>
<keyword evidence="1" id="KW-0472">Membrane</keyword>
<dbReference type="EMBL" id="JARK01001349">
    <property type="protein sequence ID" value="EYC24797.1"/>
    <property type="molecule type" value="Genomic_DNA"/>
</dbReference>
<keyword evidence="3" id="KW-1185">Reference proteome</keyword>
<keyword evidence="1" id="KW-1133">Transmembrane helix</keyword>
<feature type="transmembrane region" description="Helical" evidence="1">
    <location>
        <begin position="12"/>
        <end position="33"/>
    </location>
</feature>
<accession>A0A016VCM3</accession>
<comment type="caution">
    <text evidence="2">The sequence shown here is derived from an EMBL/GenBank/DDBJ whole genome shotgun (WGS) entry which is preliminary data.</text>
</comment>
<evidence type="ECO:0000256" key="1">
    <source>
        <dbReference type="SAM" id="Phobius"/>
    </source>
</evidence>
<sequence length="81" mass="9214">MQDVEMLDCRLPSALLTFVGAVIQAVMILSMPIYATPTIVFLLAPTIVFYYFILVSMQLAYPFQFLTQSFSRFKMVIFSAC</sequence>
<dbReference type="Proteomes" id="UP000024635">
    <property type="component" value="Unassembled WGS sequence"/>
</dbReference>
<evidence type="ECO:0000313" key="2">
    <source>
        <dbReference type="EMBL" id="EYC24797.1"/>
    </source>
</evidence>
<dbReference type="OrthoDB" id="7700119at2759"/>